<protein>
    <submittedName>
        <fullName evidence="1">Uncharacterized protein</fullName>
    </submittedName>
</protein>
<organism evidence="1 2">
    <name type="scientific">Salinicola rhizosphaerae</name>
    <dbReference type="NCBI Taxonomy" id="1443141"/>
    <lineage>
        <taxon>Bacteria</taxon>
        <taxon>Pseudomonadati</taxon>
        <taxon>Pseudomonadota</taxon>
        <taxon>Gammaproteobacteria</taxon>
        <taxon>Oceanospirillales</taxon>
        <taxon>Halomonadaceae</taxon>
        <taxon>Salinicola</taxon>
    </lineage>
</organism>
<accession>A0ABQ3E9C4</accession>
<proteinExistence type="predicted"/>
<dbReference type="EMBL" id="BMZI01000007">
    <property type="protein sequence ID" value="GHB30670.1"/>
    <property type="molecule type" value="Genomic_DNA"/>
</dbReference>
<reference evidence="2" key="1">
    <citation type="journal article" date="2019" name="Int. J. Syst. Evol. Microbiol.">
        <title>The Global Catalogue of Microorganisms (GCM) 10K type strain sequencing project: providing services to taxonomists for standard genome sequencing and annotation.</title>
        <authorList>
            <consortium name="The Broad Institute Genomics Platform"/>
            <consortium name="The Broad Institute Genome Sequencing Center for Infectious Disease"/>
            <person name="Wu L."/>
            <person name="Ma J."/>
        </authorList>
    </citation>
    <scope>NUCLEOTIDE SEQUENCE [LARGE SCALE GENOMIC DNA]</scope>
    <source>
        <strain evidence="2">KCTC 32998</strain>
    </source>
</reference>
<dbReference type="Proteomes" id="UP000646745">
    <property type="component" value="Unassembled WGS sequence"/>
</dbReference>
<sequence>MKPIEPGCLVMVIDATDSAYIGLTGTAVCIVDGAPYPGVYWEVYGSPLCHNQNCLMRIDGGEPESVDVREVLEVTA</sequence>
<evidence type="ECO:0000313" key="1">
    <source>
        <dbReference type="EMBL" id="GHB30670.1"/>
    </source>
</evidence>
<name>A0ABQ3E9C4_9GAMM</name>
<evidence type="ECO:0000313" key="2">
    <source>
        <dbReference type="Proteomes" id="UP000646745"/>
    </source>
</evidence>
<gene>
    <name evidence="1" type="ORF">GCM10009038_31830</name>
</gene>
<keyword evidence="2" id="KW-1185">Reference proteome</keyword>
<comment type="caution">
    <text evidence="1">The sequence shown here is derived from an EMBL/GenBank/DDBJ whole genome shotgun (WGS) entry which is preliminary data.</text>
</comment>